<dbReference type="eggNOG" id="COG2814">
    <property type="taxonomic scope" value="Bacteria"/>
</dbReference>
<evidence type="ECO:0000259" key="8">
    <source>
        <dbReference type="PROSITE" id="PS50850"/>
    </source>
</evidence>
<sequence>MNTEKGIRQNLAAFITLVCINVFVGSMVGLERTVLPILAKEEFGIASVTATLSFIVSFGVTKAIMNLIAGHLADRFGRKTLLIVGWLIAGCVPLLIILAEAWWLIIIANVLLGLSQGLTWSMTVNMKIDLAKDNQKGIAVGLNEFAGYVGLSLTALLSGYIMTRFSPRPEPFVIGFIIVFLGILLSLLVKDQQDKPNNKTGSTPSFRSVFVKTSFKDSNLSTISLIGLMTNFKDGVAWGLFPLFFATTSLTGGQMSLIIAIYPASWGIFQLITGPLSDKLGRKWLILSGVWLQLIGLLSIVFGTMFSIWLFASLLLGIGTALVYPTLIASISDVASPSWRATSLGVYRFWRDSGYAFGALAGGAVADQFGLENALIFTVCFIGITLILSLFRLSETNVYTKNDA</sequence>
<evidence type="ECO:0000256" key="4">
    <source>
        <dbReference type="ARBA" id="ARBA00022692"/>
    </source>
</evidence>
<comment type="caution">
    <text evidence="9">The sequence shown here is derived from an EMBL/GenBank/DDBJ whole genome shotgun (WGS) entry which is preliminary data.</text>
</comment>
<feature type="transmembrane region" description="Helical" evidence="7">
    <location>
        <begin position="12"/>
        <end position="30"/>
    </location>
</feature>
<protein>
    <submittedName>
        <fullName evidence="9">MFS transporter</fullName>
    </submittedName>
</protein>
<dbReference type="GO" id="GO:0022857">
    <property type="term" value="F:transmembrane transporter activity"/>
    <property type="evidence" value="ECO:0007669"/>
    <property type="project" value="InterPro"/>
</dbReference>
<keyword evidence="2" id="KW-0813">Transport</keyword>
<feature type="transmembrane region" description="Helical" evidence="7">
    <location>
        <begin position="309"/>
        <end position="331"/>
    </location>
</feature>
<name>A0A0A2UXL2_9BACI</name>
<dbReference type="InterPro" id="IPR020846">
    <property type="entry name" value="MFS_dom"/>
</dbReference>
<dbReference type="Pfam" id="PF07690">
    <property type="entry name" value="MFS_1"/>
    <property type="match status" value="1"/>
</dbReference>
<keyword evidence="5 7" id="KW-1133">Transmembrane helix</keyword>
<dbReference type="InterPro" id="IPR050171">
    <property type="entry name" value="MFS_Transporters"/>
</dbReference>
<dbReference type="PANTHER" id="PTHR23517:SF3">
    <property type="entry name" value="INTEGRAL MEMBRANE TRANSPORT PROTEIN"/>
    <property type="match status" value="1"/>
</dbReference>
<evidence type="ECO:0000256" key="7">
    <source>
        <dbReference type="SAM" id="Phobius"/>
    </source>
</evidence>
<dbReference type="AlphaFoldDB" id="A0A0A2UXL2"/>
<keyword evidence="4 7" id="KW-0812">Transmembrane</keyword>
<feature type="transmembrane region" description="Helical" evidence="7">
    <location>
        <begin position="171"/>
        <end position="189"/>
    </location>
</feature>
<dbReference type="PROSITE" id="PS00216">
    <property type="entry name" value="SUGAR_TRANSPORT_1"/>
    <property type="match status" value="1"/>
</dbReference>
<feature type="transmembrane region" description="Helical" evidence="7">
    <location>
        <begin position="284"/>
        <end position="302"/>
    </location>
</feature>
<evidence type="ECO:0000256" key="2">
    <source>
        <dbReference type="ARBA" id="ARBA00022448"/>
    </source>
</evidence>
<feature type="transmembrane region" description="Helical" evidence="7">
    <location>
        <begin position="50"/>
        <end position="69"/>
    </location>
</feature>
<dbReference type="PANTHER" id="PTHR23517">
    <property type="entry name" value="RESISTANCE PROTEIN MDTM, PUTATIVE-RELATED-RELATED"/>
    <property type="match status" value="1"/>
</dbReference>
<feature type="transmembrane region" description="Helical" evidence="7">
    <location>
        <begin position="374"/>
        <end position="391"/>
    </location>
</feature>
<proteinExistence type="predicted"/>
<dbReference type="EMBL" id="AVBG01000001">
    <property type="protein sequence ID" value="KGP93017.1"/>
    <property type="molecule type" value="Genomic_DNA"/>
</dbReference>
<feature type="transmembrane region" description="Helical" evidence="7">
    <location>
        <begin position="145"/>
        <end position="165"/>
    </location>
</feature>
<feature type="domain" description="Major facilitator superfamily (MFS) profile" evidence="8">
    <location>
        <begin position="13"/>
        <end position="397"/>
    </location>
</feature>
<dbReference type="SUPFAM" id="SSF103473">
    <property type="entry name" value="MFS general substrate transporter"/>
    <property type="match status" value="1"/>
</dbReference>
<feature type="transmembrane region" description="Helical" evidence="7">
    <location>
        <begin position="236"/>
        <end position="264"/>
    </location>
</feature>
<comment type="subcellular location">
    <subcellularLocation>
        <location evidence="1">Cell membrane</location>
        <topology evidence="1">Multi-pass membrane protein</topology>
    </subcellularLocation>
</comment>
<dbReference type="Gene3D" id="1.20.1250.20">
    <property type="entry name" value="MFS general substrate transporter like domains"/>
    <property type="match status" value="2"/>
</dbReference>
<dbReference type="InterPro" id="IPR011701">
    <property type="entry name" value="MFS"/>
</dbReference>
<feature type="transmembrane region" description="Helical" evidence="7">
    <location>
        <begin position="81"/>
        <end position="99"/>
    </location>
</feature>
<dbReference type="CDD" id="cd17325">
    <property type="entry name" value="MFS_MdtG_SLC18_like"/>
    <property type="match status" value="1"/>
</dbReference>
<dbReference type="OrthoDB" id="9810492at2"/>
<keyword evidence="3" id="KW-1003">Cell membrane</keyword>
<evidence type="ECO:0000256" key="3">
    <source>
        <dbReference type="ARBA" id="ARBA00022475"/>
    </source>
</evidence>
<dbReference type="Proteomes" id="UP000030153">
    <property type="component" value="Unassembled WGS sequence"/>
</dbReference>
<evidence type="ECO:0000256" key="1">
    <source>
        <dbReference type="ARBA" id="ARBA00004651"/>
    </source>
</evidence>
<dbReference type="GO" id="GO:0005886">
    <property type="term" value="C:plasma membrane"/>
    <property type="evidence" value="ECO:0007669"/>
    <property type="project" value="UniProtKB-SubCell"/>
</dbReference>
<evidence type="ECO:0000256" key="5">
    <source>
        <dbReference type="ARBA" id="ARBA00022989"/>
    </source>
</evidence>
<organism evidence="9 10">
    <name type="scientific">Pontibacillus chungwhensis BH030062</name>
    <dbReference type="NCBI Taxonomy" id="1385513"/>
    <lineage>
        <taxon>Bacteria</taxon>
        <taxon>Bacillati</taxon>
        <taxon>Bacillota</taxon>
        <taxon>Bacilli</taxon>
        <taxon>Bacillales</taxon>
        <taxon>Bacillaceae</taxon>
        <taxon>Pontibacillus</taxon>
    </lineage>
</organism>
<dbReference type="RefSeq" id="WP_036779097.1">
    <property type="nucleotide sequence ID" value="NZ_AVBG01000001.1"/>
</dbReference>
<evidence type="ECO:0000313" key="10">
    <source>
        <dbReference type="Proteomes" id="UP000030153"/>
    </source>
</evidence>
<dbReference type="PROSITE" id="PS50850">
    <property type="entry name" value="MFS"/>
    <property type="match status" value="1"/>
</dbReference>
<gene>
    <name evidence="9" type="ORF">N780_11845</name>
</gene>
<evidence type="ECO:0000313" key="9">
    <source>
        <dbReference type="EMBL" id="KGP93017.1"/>
    </source>
</evidence>
<reference evidence="9 10" key="1">
    <citation type="submission" date="2013-08" db="EMBL/GenBank/DDBJ databases">
        <title>Genome of Pontibacillus chungwhensis.</title>
        <authorList>
            <person name="Wang Q."/>
            <person name="Wang G."/>
        </authorList>
    </citation>
    <scope>NUCLEOTIDE SEQUENCE [LARGE SCALE GENOMIC DNA]</scope>
    <source>
        <strain evidence="9 10">BH030062</strain>
    </source>
</reference>
<dbReference type="STRING" id="1385513.N780_11845"/>
<keyword evidence="6 7" id="KW-0472">Membrane</keyword>
<feature type="transmembrane region" description="Helical" evidence="7">
    <location>
        <begin position="105"/>
        <end position="124"/>
    </location>
</feature>
<dbReference type="InterPro" id="IPR005829">
    <property type="entry name" value="Sugar_transporter_CS"/>
</dbReference>
<accession>A0A0A2UXL2</accession>
<evidence type="ECO:0000256" key="6">
    <source>
        <dbReference type="ARBA" id="ARBA00023136"/>
    </source>
</evidence>
<dbReference type="InterPro" id="IPR036259">
    <property type="entry name" value="MFS_trans_sf"/>
</dbReference>
<keyword evidence="10" id="KW-1185">Reference proteome</keyword>